<evidence type="ECO:0000313" key="1">
    <source>
        <dbReference type="EMBL" id="CAG8743586.1"/>
    </source>
</evidence>
<dbReference type="EMBL" id="CAJVPY010013932">
    <property type="protein sequence ID" value="CAG8743586.1"/>
    <property type="molecule type" value="Genomic_DNA"/>
</dbReference>
<organism evidence="1 2">
    <name type="scientific">Dentiscutata erythropus</name>
    <dbReference type="NCBI Taxonomy" id="1348616"/>
    <lineage>
        <taxon>Eukaryota</taxon>
        <taxon>Fungi</taxon>
        <taxon>Fungi incertae sedis</taxon>
        <taxon>Mucoromycota</taxon>
        <taxon>Glomeromycotina</taxon>
        <taxon>Glomeromycetes</taxon>
        <taxon>Diversisporales</taxon>
        <taxon>Gigasporaceae</taxon>
        <taxon>Dentiscutata</taxon>
    </lineage>
</organism>
<evidence type="ECO:0000313" key="2">
    <source>
        <dbReference type="Proteomes" id="UP000789405"/>
    </source>
</evidence>
<reference evidence="1" key="1">
    <citation type="submission" date="2021-06" db="EMBL/GenBank/DDBJ databases">
        <authorList>
            <person name="Kallberg Y."/>
            <person name="Tangrot J."/>
            <person name="Rosling A."/>
        </authorList>
    </citation>
    <scope>NUCLEOTIDE SEQUENCE</scope>
    <source>
        <strain evidence="1">MA453B</strain>
    </source>
</reference>
<name>A0A9N9NJG7_9GLOM</name>
<feature type="non-terminal residue" evidence="1">
    <location>
        <position position="111"/>
    </location>
</feature>
<keyword evidence="2" id="KW-1185">Reference proteome</keyword>
<dbReference type="Proteomes" id="UP000789405">
    <property type="component" value="Unassembled WGS sequence"/>
</dbReference>
<dbReference type="OrthoDB" id="2341031at2759"/>
<protein>
    <submittedName>
        <fullName evidence="1">19084_t:CDS:1</fullName>
    </submittedName>
</protein>
<comment type="caution">
    <text evidence="1">The sequence shown here is derived from an EMBL/GenBank/DDBJ whole genome shotgun (WGS) entry which is preliminary data.</text>
</comment>
<sequence>MNESANNLIKLFETGNAVYLKGKFVDNNNYYLVSAISIKPLDFDFNTMPAIDINTVIVGIITQTVKKVENDLIFEFYIEKRIEDKEVETSAEENCIFATLLTEQQQLNLIK</sequence>
<dbReference type="AlphaFoldDB" id="A0A9N9NJG7"/>
<proteinExistence type="predicted"/>
<accession>A0A9N9NJG7</accession>
<gene>
    <name evidence="1" type="ORF">DERYTH_LOCUS16224</name>
</gene>